<dbReference type="GO" id="GO:0010389">
    <property type="term" value="P:regulation of G2/M transition of mitotic cell cycle"/>
    <property type="evidence" value="ECO:0007669"/>
    <property type="project" value="TreeGrafter"/>
</dbReference>
<dbReference type="FunFam" id="3.30.200.20:FF:000124">
    <property type="entry name" value="Cyclin-dependent kinase 4"/>
    <property type="match status" value="1"/>
</dbReference>
<dbReference type="SMART" id="SM00220">
    <property type="entry name" value="S_TKc"/>
    <property type="match status" value="1"/>
</dbReference>
<evidence type="ECO:0000256" key="11">
    <source>
        <dbReference type="RuleBase" id="RU000304"/>
    </source>
</evidence>
<evidence type="ECO:0000256" key="3">
    <source>
        <dbReference type="ARBA" id="ARBA00022527"/>
    </source>
</evidence>
<dbReference type="GO" id="GO:0010468">
    <property type="term" value="P:regulation of gene expression"/>
    <property type="evidence" value="ECO:0007669"/>
    <property type="project" value="TreeGrafter"/>
</dbReference>
<dbReference type="InterPro" id="IPR000719">
    <property type="entry name" value="Prot_kinase_dom"/>
</dbReference>
<evidence type="ECO:0000256" key="10">
    <source>
        <dbReference type="PROSITE-ProRule" id="PRU10141"/>
    </source>
</evidence>
<dbReference type="SUPFAM" id="SSF56112">
    <property type="entry name" value="Protein kinase-like (PK-like)"/>
    <property type="match status" value="1"/>
</dbReference>
<dbReference type="InterPro" id="IPR050108">
    <property type="entry name" value="CDK"/>
</dbReference>
<accession>F1KZ79</accession>
<keyword evidence="6 13" id="KW-0418">Kinase</keyword>
<name>F1KZ79_ASCSU</name>
<dbReference type="Gene3D" id="3.30.200.20">
    <property type="entry name" value="Phosphorylase Kinase, domain 1"/>
    <property type="match status" value="1"/>
</dbReference>
<dbReference type="GO" id="GO:0005634">
    <property type="term" value="C:nucleus"/>
    <property type="evidence" value="ECO:0007669"/>
    <property type="project" value="TreeGrafter"/>
</dbReference>
<dbReference type="PROSITE" id="PS50011">
    <property type="entry name" value="PROTEIN_KINASE_DOM"/>
    <property type="match status" value="1"/>
</dbReference>
<feature type="binding site" evidence="10">
    <location>
        <position position="56"/>
    </location>
    <ligand>
        <name>ATP</name>
        <dbReference type="ChEBI" id="CHEBI:30616"/>
    </ligand>
</feature>
<evidence type="ECO:0000256" key="5">
    <source>
        <dbReference type="ARBA" id="ARBA00022741"/>
    </source>
</evidence>
<sequence>MGLGDECGRHLERPWGRTGNDYEEHGIIGKGAYGIVYLVTHLASNKQYALKKIIVKITEDGIPQSIIREISALRALHHLDHPNIVKLHDVFHCLNGNDEMCLSVVYERCDWDLYDFLRSIPRDMGDTQCRHIARQIMLGLDFLHSNHVIHRDLKPQNILINRDQSVKIADFGLARYYSMQSSFTTLVVTLWYRSPEVLLQCSYNCGVDIWAAGCIIAELYSRQPLFPAQTEAQQLSVIFQKLGTPSLTDWPANAVIERSNYPSYPGLSFERLAPKLPPDAAKLVKSVAEHASIQARSTPIECTGASLGIYAKDAATRFYNVSQMRGSSGDNPLNQFHLTSLFIHIHCPIIDLVQLFYRFFCIPLCTLESSIRFNE</sequence>
<evidence type="ECO:0000256" key="7">
    <source>
        <dbReference type="ARBA" id="ARBA00022840"/>
    </source>
</evidence>
<comment type="catalytic activity">
    <reaction evidence="8">
        <text>L-threonyl-[protein] + ATP = O-phospho-L-threonyl-[protein] + ADP + H(+)</text>
        <dbReference type="Rhea" id="RHEA:46608"/>
        <dbReference type="Rhea" id="RHEA-COMP:11060"/>
        <dbReference type="Rhea" id="RHEA-COMP:11605"/>
        <dbReference type="ChEBI" id="CHEBI:15378"/>
        <dbReference type="ChEBI" id="CHEBI:30013"/>
        <dbReference type="ChEBI" id="CHEBI:30616"/>
        <dbReference type="ChEBI" id="CHEBI:61977"/>
        <dbReference type="ChEBI" id="CHEBI:456216"/>
        <dbReference type="EC" id="2.7.11.22"/>
    </reaction>
</comment>
<dbReference type="FunFam" id="1.10.510.10:FF:000624">
    <property type="entry name" value="Mitogen-activated protein kinase"/>
    <property type="match status" value="1"/>
</dbReference>
<keyword evidence="13" id="KW-0132">Cell division</keyword>
<evidence type="ECO:0000256" key="1">
    <source>
        <dbReference type="ARBA" id="ARBA00006485"/>
    </source>
</evidence>
<dbReference type="GO" id="GO:0005737">
    <property type="term" value="C:cytoplasm"/>
    <property type="evidence" value="ECO:0007669"/>
    <property type="project" value="TreeGrafter"/>
</dbReference>
<dbReference type="GO" id="GO:0000307">
    <property type="term" value="C:cyclin-dependent protein kinase holoenzyme complex"/>
    <property type="evidence" value="ECO:0007669"/>
    <property type="project" value="TreeGrafter"/>
</dbReference>
<dbReference type="PROSITE" id="PS00108">
    <property type="entry name" value="PROTEIN_KINASE_ST"/>
    <property type="match status" value="1"/>
</dbReference>
<dbReference type="GO" id="GO:0051301">
    <property type="term" value="P:cell division"/>
    <property type="evidence" value="ECO:0007669"/>
    <property type="project" value="UniProtKB-KW"/>
</dbReference>
<evidence type="ECO:0000313" key="13">
    <source>
        <dbReference type="EMBL" id="ADY43183.1"/>
    </source>
</evidence>
<dbReference type="GO" id="GO:0000082">
    <property type="term" value="P:G1/S transition of mitotic cell cycle"/>
    <property type="evidence" value="ECO:0007669"/>
    <property type="project" value="TreeGrafter"/>
</dbReference>
<keyword evidence="3 11" id="KW-0723">Serine/threonine-protein kinase</keyword>
<dbReference type="PANTHER" id="PTHR24056:SF472">
    <property type="entry name" value="CYCLIN-DEPENDENT KINASE 4, ISOFORM A"/>
    <property type="match status" value="1"/>
</dbReference>
<dbReference type="GO" id="GO:0007165">
    <property type="term" value="P:signal transduction"/>
    <property type="evidence" value="ECO:0007669"/>
    <property type="project" value="TreeGrafter"/>
</dbReference>
<dbReference type="InterPro" id="IPR008271">
    <property type="entry name" value="Ser/Thr_kinase_AS"/>
</dbReference>
<dbReference type="Pfam" id="PF00069">
    <property type="entry name" value="Pkinase"/>
    <property type="match status" value="1"/>
</dbReference>
<dbReference type="InterPro" id="IPR011009">
    <property type="entry name" value="Kinase-like_dom_sf"/>
</dbReference>
<keyword evidence="7 10" id="KW-0067">ATP-binding</keyword>
<dbReference type="PROSITE" id="PS00107">
    <property type="entry name" value="PROTEIN_KINASE_ATP"/>
    <property type="match status" value="1"/>
</dbReference>
<dbReference type="GO" id="GO:0030332">
    <property type="term" value="F:cyclin binding"/>
    <property type="evidence" value="ECO:0007669"/>
    <property type="project" value="TreeGrafter"/>
</dbReference>
<dbReference type="Gene3D" id="1.10.510.10">
    <property type="entry name" value="Transferase(Phosphotransferase) domain 1"/>
    <property type="match status" value="1"/>
</dbReference>
<keyword evidence="4" id="KW-0808">Transferase</keyword>
<comment type="similarity">
    <text evidence="1">Belongs to the protein kinase superfamily. CMGC Ser/Thr protein kinase family. CDC2/CDKX subfamily.</text>
</comment>
<evidence type="ECO:0000256" key="9">
    <source>
        <dbReference type="ARBA" id="ARBA00048367"/>
    </source>
</evidence>
<feature type="domain" description="Protein kinase" evidence="12">
    <location>
        <begin position="22"/>
        <end position="319"/>
    </location>
</feature>
<keyword evidence="5 10" id="KW-0547">Nucleotide-binding</keyword>
<keyword evidence="13" id="KW-0131">Cell cycle</keyword>
<dbReference type="EMBL" id="JI168421">
    <property type="protein sequence ID" value="ADY43183.1"/>
    <property type="molecule type" value="mRNA"/>
</dbReference>
<evidence type="ECO:0000259" key="12">
    <source>
        <dbReference type="PROSITE" id="PS50011"/>
    </source>
</evidence>
<dbReference type="PANTHER" id="PTHR24056">
    <property type="entry name" value="CELL DIVISION PROTEIN KINASE"/>
    <property type="match status" value="1"/>
</dbReference>
<dbReference type="GO" id="GO:0005524">
    <property type="term" value="F:ATP binding"/>
    <property type="evidence" value="ECO:0007669"/>
    <property type="project" value="UniProtKB-UniRule"/>
</dbReference>
<evidence type="ECO:0000256" key="8">
    <source>
        <dbReference type="ARBA" id="ARBA00047811"/>
    </source>
</evidence>
<dbReference type="InterPro" id="IPR017441">
    <property type="entry name" value="Protein_kinase_ATP_BS"/>
</dbReference>
<dbReference type="GO" id="GO:0004693">
    <property type="term" value="F:cyclin-dependent protein serine/threonine kinase activity"/>
    <property type="evidence" value="ECO:0007669"/>
    <property type="project" value="UniProtKB-EC"/>
</dbReference>
<evidence type="ECO:0000256" key="4">
    <source>
        <dbReference type="ARBA" id="ARBA00022679"/>
    </source>
</evidence>
<protein>
    <recommendedName>
        <fullName evidence="2">cyclin-dependent kinase</fullName>
        <ecNumber evidence="2">2.7.11.22</ecNumber>
    </recommendedName>
</protein>
<organism evidence="13">
    <name type="scientific">Ascaris suum</name>
    <name type="common">Pig roundworm</name>
    <name type="synonym">Ascaris lumbricoides</name>
    <dbReference type="NCBI Taxonomy" id="6253"/>
    <lineage>
        <taxon>Eukaryota</taxon>
        <taxon>Metazoa</taxon>
        <taxon>Ecdysozoa</taxon>
        <taxon>Nematoda</taxon>
        <taxon>Chromadorea</taxon>
        <taxon>Rhabditida</taxon>
        <taxon>Spirurina</taxon>
        <taxon>Ascaridomorpha</taxon>
        <taxon>Ascaridoidea</taxon>
        <taxon>Ascarididae</taxon>
        <taxon>Ascaris</taxon>
    </lineage>
</organism>
<proteinExistence type="evidence at transcript level"/>
<dbReference type="EC" id="2.7.11.22" evidence="2"/>
<dbReference type="AlphaFoldDB" id="F1KZ79"/>
<comment type="catalytic activity">
    <reaction evidence="9">
        <text>L-seryl-[protein] + ATP = O-phospho-L-seryl-[protein] + ADP + H(+)</text>
        <dbReference type="Rhea" id="RHEA:17989"/>
        <dbReference type="Rhea" id="RHEA-COMP:9863"/>
        <dbReference type="Rhea" id="RHEA-COMP:11604"/>
        <dbReference type="ChEBI" id="CHEBI:15378"/>
        <dbReference type="ChEBI" id="CHEBI:29999"/>
        <dbReference type="ChEBI" id="CHEBI:30616"/>
        <dbReference type="ChEBI" id="CHEBI:83421"/>
        <dbReference type="ChEBI" id="CHEBI:456216"/>
        <dbReference type="EC" id="2.7.11.22"/>
    </reaction>
</comment>
<evidence type="ECO:0000256" key="2">
    <source>
        <dbReference type="ARBA" id="ARBA00012425"/>
    </source>
</evidence>
<evidence type="ECO:0000256" key="6">
    <source>
        <dbReference type="ARBA" id="ARBA00022777"/>
    </source>
</evidence>
<reference evidence="13" key="1">
    <citation type="journal article" date="2011" name="Genome Res.">
        <title>Deep small RNA sequencing from the nematode Ascaris reveals conservation, functional diversification, and novel developmental profiles.</title>
        <authorList>
            <person name="Wang J."/>
            <person name="Czech B."/>
            <person name="Crunk A."/>
            <person name="Wallace A."/>
            <person name="Mitreva M."/>
            <person name="Hannon G.J."/>
            <person name="Davis R.E."/>
        </authorList>
    </citation>
    <scope>NUCLEOTIDE SEQUENCE</scope>
</reference>